<organism evidence="2 3">
    <name type="scientific">Azospira inquinata</name>
    <dbReference type="NCBI Taxonomy" id="2785627"/>
    <lineage>
        <taxon>Bacteria</taxon>
        <taxon>Pseudomonadati</taxon>
        <taxon>Pseudomonadota</taxon>
        <taxon>Betaproteobacteria</taxon>
        <taxon>Rhodocyclales</taxon>
        <taxon>Rhodocyclaceae</taxon>
        <taxon>Azospira</taxon>
    </lineage>
</organism>
<dbReference type="RefSeq" id="WP_216127218.1">
    <property type="nucleotide sequence ID" value="NZ_CP064782.1"/>
</dbReference>
<reference evidence="2" key="1">
    <citation type="submission" date="2020-11" db="EMBL/GenBank/DDBJ databases">
        <title>Azospira inquinata sp. nov.</title>
        <authorList>
            <person name="Moe W.M."/>
            <person name="Mikes M.C."/>
        </authorList>
    </citation>
    <scope>NUCLEOTIDE SEQUENCE</scope>
    <source>
        <strain evidence="2">Azo-3</strain>
    </source>
</reference>
<dbReference type="AlphaFoldDB" id="A0A975XV34"/>
<dbReference type="Proteomes" id="UP000683428">
    <property type="component" value="Chromosome"/>
</dbReference>
<keyword evidence="3" id="KW-1185">Reference proteome</keyword>
<gene>
    <name evidence="2" type="ORF">Azoinq_01900</name>
</gene>
<name>A0A975XV34_9RHOO</name>
<evidence type="ECO:0000256" key="1">
    <source>
        <dbReference type="SAM" id="Phobius"/>
    </source>
</evidence>
<feature type="transmembrane region" description="Helical" evidence="1">
    <location>
        <begin position="108"/>
        <end position="129"/>
    </location>
</feature>
<evidence type="ECO:0000313" key="2">
    <source>
        <dbReference type="EMBL" id="QWT49395.1"/>
    </source>
</evidence>
<evidence type="ECO:0000313" key="3">
    <source>
        <dbReference type="Proteomes" id="UP000683428"/>
    </source>
</evidence>
<proteinExistence type="predicted"/>
<feature type="transmembrane region" description="Helical" evidence="1">
    <location>
        <begin position="83"/>
        <end position="102"/>
    </location>
</feature>
<dbReference type="KEGG" id="aiq:Azoinq_01900"/>
<dbReference type="EMBL" id="CP064782">
    <property type="protein sequence ID" value="QWT49395.1"/>
    <property type="molecule type" value="Genomic_DNA"/>
</dbReference>
<keyword evidence="1" id="KW-0812">Transmembrane</keyword>
<sequence>MALVIKSWSVKTSPTANEPYVRILGRESGLLSFLLSLVGVDATTTLVITHTHMEFETGSLSGFIRRITPFAHMSSAFYGRFKPWKTAGGLLLFTLFVSGSLVGKGGVLSTLGLLLLLVGGVGALIYYFLNRELTLGFHEDSGAALGITFKRSVIEGQEINEEALRRIIAIVEHLLAGTPVPAQVSLGGAPANPRLAEAAPTSFREVLQPTRPSLCPACHQPVGPEDTFCGSCGRRLD</sequence>
<keyword evidence="1" id="KW-0472">Membrane</keyword>
<keyword evidence="1" id="KW-1133">Transmembrane helix</keyword>
<protein>
    <submittedName>
        <fullName evidence="2">Zinc ribbon domain-containing protein</fullName>
    </submittedName>
</protein>
<accession>A0A975XV34</accession>